<protein>
    <submittedName>
        <fullName evidence="1">Uncharacterized protein</fullName>
    </submittedName>
</protein>
<dbReference type="EMBL" id="JASNQZ010000005">
    <property type="protein sequence ID" value="KAL0957604.1"/>
    <property type="molecule type" value="Genomic_DNA"/>
</dbReference>
<dbReference type="Proteomes" id="UP001556367">
    <property type="component" value="Unassembled WGS sequence"/>
</dbReference>
<gene>
    <name evidence="1" type="ORF">HGRIS_001388</name>
</gene>
<accession>A0ABR3JP66</accession>
<sequence length="79" mass="8948">MYQSIRTRSPFVSGKGDFSLYSMLADIEPPSVIAFADFGRDFRRSIDPEKGHSSYILPSSEDYEALFSERRALPKPEPS</sequence>
<name>A0ABR3JP66_9AGAR</name>
<proteinExistence type="predicted"/>
<evidence type="ECO:0000313" key="2">
    <source>
        <dbReference type="Proteomes" id="UP001556367"/>
    </source>
</evidence>
<organism evidence="1 2">
    <name type="scientific">Hohenbuehelia grisea</name>
    <dbReference type="NCBI Taxonomy" id="104357"/>
    <lineage>
        <taxon>Eukaryota</taxon>
        <taxon>Fungi</taxon>
        <taxon>Dikarya</taxon>
        <taxon>Basidiomycota</taxon>
        <taxon>Agaricomycotina</taxon>
        <taxon>Agaricomycetes</taxon>
        <taxon>Agaricomycetidae</taxon>
        <taxon>Agaricales</taxon>
        <taxon>Pleurotineae</taxon>
        <taxon>Pleurotaceae</taxon>
        <taxon>Hohenbuehelia</taxon>
    </lineage>
</organism>
<keyword evidence="2" id="KW-1185">Reference proteome</keyword>
<reference evidence="2" key="1">
    <citation type="submission" date="2024-06" db="EMBL/GenBank/DDBJ databases">
        <title>Multi-omics analyses provide insights into the biosynthesis of the anticancer antibiotic pleurotin in Hohenbuehelia grisea.</title>
        <authorList>
            <person name="Weaver J.A."/>
            <person name="Alberti F."/>
        </authorList>
    </citation>
    <scope>NUCLEOTIDE SEQUENCE [LARGE SCALE GENOMIC DNA]</scope>
    <source>
        <strain evidence="2">T-177</strain>
    </source>
</reference>
<comment type="caution">
    <text evidence="1">The sequence shown here is derived from an EMBL/GenBank/DDBJ whole genome shotgun (WGS) entry which is preliminary data.</text>
</comment>
<evidence type="ECO:0000313" key="1">
    <source>
        <dbReference type="EMBL" id="KAL0957604.1"/>
    </source>
</evidence>